<organism evidence="6 7">
    <name type="scientific">Acidocella aquatica</name>
    <dbReference type="NCBI Taxonomy" id="1922313"/>
    <lineage>
        <taxon>Bacteria</taxon>
        <taxon>Pseudomonadati</taxon>
        <taxon>Pseudomonadota</taxon>
        <taxon>Alphaproteobacteria</taxon>
        <taxon>Acetobacterales</taxon>
        <taxon>Acidocellaceae</taxon>
        <taxon>Acidocella</taxon>
    </lineage>
</organism>
<keyword evidence="3" id="KW-0804">Transcription</keyword>
<evidence type="ECO:0000313" key="7">
    <source>
        <dbReference type="Proteomes" id="UP001156641"/>
    </source>
</evidence>
<dbReference type="Proteomes" id="UP001156641">
    <property type="component" value="Unassembled WGS sequence"/>
</dbReference>
<evidence type="ECO:0000256" key="2">
    <source>
        <dbReference type="ARBA" id="ARBA00023125"/>
    </source>
</evidence>
<dbReference type="RefSeq" id="WP_284256709.1">
    <property type="nucleotide sequence ID" value="NZ_BSOS01000009.1"/>
</dbReference>
<keyword evidence="7" id="KW-1185">Reference proteome</keyword>
<sequence>MPATALSPRFAARKRPRQKRSQIVVDRIITTAASLFQQDGYAYVSTNRIAETANVSIGSIYQYFANRESIALAIYEAASSRAALAVKRQAIELMGLPLEAAIRAHMRLLFDVSEKDRYALFQILNEVPELRDAAQPISFDRLIHQAHFMFIQQHFSTADPLAISRKCYFIEKTVISAVGQYLDEHPDFLSREEAIAEVAEFVYRYVTSLQPGGFRIST</sequence>
<evidence type="ECO:0000259" key="5">
    <source>
        <dbReference type="PROSITE" id="PS50977"/>
    </source>
</evidence>
<dbReference type="PRINTS" id="PR00455">
    <property type="entry name" value="HTHTETR"/>
</dbReference>
<dbReference type="InterPro" id="IPR050109">
    <property type="entry name" value="HTH-type_TetR-like_transc_reg"/>
</dbReference>
<dbReference type="EMBL" id="BSOS01000009">
    <property type="protein sequence ID" value="GLR66112.1"/>
    <property type="molecule type" value="Genomic_DNA"/>
</dbReference>
<evidence type="ECO:0000256" key="1">
    <source>
        <dbReference type="ARBA" id="ARBA00023015"/>
    </source>
</evidence>
<dbReference type="Gene3D" id="1.10.357.10">
    <property type="entry name" value="Tetracycline Repressor, domain 2"/>
    <property type="match status" value="1"/>
</dbReference>
<dbReference type="PANTHER" id="PTHR30055">
    <property type="entry name" value="HTH-TYPE TRANSCRIPTIONAL REGULATOR RUTR"/>
    <property type="match status" value="1"/>
</dbReference>
<name>A0ABQ6A6E6_9PROT</name>
<feature type="domain" description="HTH tetR-type" evidence="5">
    <location>
        <begin position="22"/>
        <end position="82"/>
    </location>
</feature>
<dbReference type="SUPFAM" id="SSF46689">
    <property type="entry name" value="Homeodomain-like"/>
    <property type="match status" value="1"/>
</dbReference>
<proteinExistence type="predicted"/>
<feature type="DNA-binding region" description="H-T-H motif" evidence="4">
    <location>
        <begin position="45"/>
        <end position="64"/>
    </location>
</feature>
<keyword evidence="2 4" id="KW-0238">DNA-binding</keyword>
<accession>A0ABQ6A6E6</accession>
<evidence type="ECO:0000313" key="6">
    <source>
        <dbReference type="EMBL" id="GLR66112.1"/>
    </source>
</evidence>
<protein>
    <submittedName>
        <fullName evidence="6">TetR family transcriptional regulator</fullName>
    </submittedName>
</protein>
<dbReference type="PANTHER" id="PTHR30055:SF234">
    <property type="entry name" value="HTH-TYPE TRANSCRIPTIONAL REGULATOR BETI"/>
    <property type="match status" value="1"/>
</dbReference>
<evidence type="ECO:0000256" key="3">
    <source>
        <dbReference type="ARBA" id="ARBA00023163"/>
    </source>
</evidence>
<dbReference type="InterPro" id="IPR001647">
    <property type="entry name" value="HTH_TetR"/>
</dbReference>
<gene>
    <name evidence="6" type="ORF">GCM10010909_07900</name>
</gene>
<keyword evidence="1" id="KW-0805">Transcription regulation</keyword>
<comment type="caution">
    <text evidence="6">The sequence shown here is derived from an EMBL/GenBank/DDBJ whole genome shotgun (WGS) entry which is preliminary data.</text>
</comment>
<dbReference type="Pfam" id="PF00440">
    <property type="entry name" value="TetR_N"/>
    <property type="match status" value="1"/>
</dbReference>
<dbReference type="InterPro" id="IPR009057">
    <property type="entry name" value="Homeodomain-like_sf"/>
</dbReference>
<dbReference type="PROSITE" id="PS50977">
    <property type="entry name" value="HTH_TETR_2"/>
    <property type="match status" value="1"/>
</dbReference>
<evidence type="ECO:0000256" key="4">
    <source>
        <dbReference type="PROSITE-ProRule" id="PRU00335"/>
    </source>
</evidence>
<reference evidence="7" key="1">
    <citation type="journal article" date="2019" name="Int. J. Syst. Evol. Microbiol.">
        <title>The Global Catalogue of Microorganisms (GCM) 10K type strain sequencing project: providing services to taxonomists for standard genome sequencing and annotation.</title>
        <authorList>
            <consortium name="The Broad Institute Genomics Platform"/>
            <consortium name="The Broad Institute Genome Sequencing Center for Infectious Disease"/>
            <person name="Wu L."/>
            <person name="Ma J."/>
        </authorList>
    </citation>
    <scope>NUCLEOTIDE SEQUENCE [LARGE SCALE GENOMIC DNA]</scope>
    <source>
        <strain evidence="7">NBRC 112502</strain>
    </source>
</reference>